<feature type="compositionally biased region" description="Basic and acidic residues" evidence="1">
    <location>
        <begin position="491"/>
        <end position="517"/>
    </location>
</feature>
<keyword evidence="3" id="KW-1185">Reference proteome</keyword>
<gene>
    <name evidence="2" type="ORF">PSNMU_V1.4_AUG-EV-PASAV3_0081180</name>
</gene>
<organism evidence="2 3">
    <name type="scientific">Pseudo-nitzschia multistriata</name>
    <dbReference type="NCBI Taxonomy" id="183589"/>
    <lineage>
        <taxon>Eukaryota</taxon>
        <taxon>Sar</taxon>
        <taxon>Stramenopiles</taxon>
        <taxon>Ochrophyta</taxon>
        <taxon>Bacillariophyta</taxon>
        <taxon>Bacillariophyceae</taxon>
        <taxon>Bacillariophycidae</taxon>
        <taxon>Bacillariales</taxon>
        <taxon>Bacillariaceae</taxon>
        <taxon>Pseudo-nitzschia</taxon>
    </lineage>
</organism>
<feature type="compositionally biased region" description="Polar residues" evidence="1">
    <location>
        <begin position="163"/>
        <end position="173"/>
    </location>
</feature>
<sequence>MTAADTRNATSTAPIKVTDFDIVAKEVPGPKYVLAEDYNNGKHIGNNRFDVLVDMYVDDFHMNQSKNHRAECDRIIGIIRNVNSRGRFLGKALTTPGEGDGDSDSDRFIELSDKDARLLIEETITTRIEAKQKEIFEPLPLLDAIGFGRESFYNEGKHYDNNHNNIDGTNTGKTGPPVLRRSRSASEMGSDADDAFWEVLRDLEPEPVDYESNRQADEFEPLPLHANDSSCIDPDLVLRTTRGYRTNHNNNTGDTKKRGRRYSLLRRSNSFESAFDRKKTIKNLYGVVPKLRQRPGPLIPSFDDPQASSPAFVADAIHSTMDMIAGMGRGATSGAGVRTHRGMDVVFEQKDPSAPGGGYALSPKADIVGNNRLRVLIDLEKDRVGRLPTVEQHTAASGMVTTVTNDWKGRLLVDRGRFASYASLGREEATAAVLCLLVGPSGGTPAHGATRPAAASGATSSLLSSAPPLPAFLLKASNEILNGGRQKHTMTTKERQARAVENLKARQLAKEKDKEKD</sequence>
<accession>A0A448ZGP3</accession>
<feature type="region of interest" description="Disordered" evidence="1">
    <location>
        <begin position="483"/>
        <end position="517"/>
    </location>
</feature>
<reference evidence="2 3" key="1">
    <citation type="submission" date="2019-01" db="EMBL/GenBank/DDBJ databases">
        <authorList>
            <person name="Ferrante I. M."/>
        </authorList>
    </citation>
    <scope>NUCLEOTIDE SEQUENCE [LARGE SCALE GENOMIC DNA]</scope>
    <source>
        <strain evidence="2 3">B856</strain>
    </source>
</reference>
<evidence type="ECO:0000256" key="1">
    <source>
        <dbReference type="SAM" id="MobiDB-lite"/>
    </source>
</evidence>
<name>A0A448ZGP3_9STRA</name>
<protein>
    <submittedName>
        <fullName evidence="2">Uncharacterized protein</fullName>
    </submittedName>
</protein>
<feature type="region of interest" description="Disordered" evidence="1">
    <location>
        <begin position="163"/>
        <end position="187"/>
    </location>
</feature>
<evidence type="ECO:0000313" key="3">
    <source>
        <dbReference type="Proteomes" id="UP000291116"/>
    </source>
</evidence>
<dbReference type="OrthoDB" id="49293at2759"/>
<dbReference type="Proteomes" id="UP000291116">
    <property type="component" value="Unassembled WGS sequence"/>
</dbReference>
<proteinExistence type="predicted"/>
<evidence type="ECO:0000313" key="2">
    <source>
        <dbReference type="EMBL" id="VEU41151.1"/>
    </source>
</evidence>
<dbReference type="AlphaFoldDB" id="A0A448ZGP3"/>
<dbReference type="EMBL" id="CAACVS010000335">
    <property type="protein sequence ID" value="VEU41151.1"/>
    <property type="molecule type" value="Genomic_DNA"/>
</dbReference>